<organism evidence="1 2">
    <name type="scientific">Petrolisthes cinctipes</name>
    <name type="common">Flat porcelain crab</name>
    <dbReference type="NCBI Taxonomy" id="88211"/>
    <lineage>
        <taxon>Eukaryota</taxon>
        <taxon>Metazoa</taxon>
        <taxon>Ecdysozoa</taxon>
        <taxon>Arthropoda</taxon>
        <taxon>Crustacea</taxon>
        <taxon>Multicrustacea</taxon>
        <taxon>Malacostraca</taxon>
        <taxon>Eumalacostraca</taxon>
        <taxon>Eucarida</taxon>
        <taxon>Decapoda</taxon>
        <taxon>Pleocyemata</taxon>
        <taxon>Anomura</taxon>
        <taxon>Galatheoidea</taxon>
        <taxon>Porcellanidae</taxon>
        <taxon>Petrolisthes</taxon>
    </lineage>
</organism>
<sequence>MTTSELLTQVCLNVEVAKKNDKDDAPVAACHLLHESEAADHHSCYPGGVSRLHLSHTDGACDWFSPG</sequence>
<gene>
    <name evidence="1" type="ORF">Pcinc_016464</name>
</gene>
<protein>
    <submittedName>
        <fullName evidence="1">Uncharacterized protein</fullName>
    </submittedName>
</protein>
<evidence type="ECO:0000313" key="1">
    <source>
        <dbReference type="EMBL" id="KAK3878921.1"/>
    </source>
</evidence>
<evidence type="ECO:0000313" key="2">
    <source>
        <dbReference type="Proteomes" id="UP001286313"/>
    </source>
</evidence>
<name>A0AAE1FSE0_PETCI</name>
<reference evidence="1" key="1">
    <citation type="submission" date="2023-10" db="EMBL/GenBank/DDBJ databases">
        <title>Genome assemblies of two species of porcelain crab, Petrolisthes cinctipes and Petrolisthes manimaculis (Anomura: Porcellanidae).</title>
        <authorList>
            <person name="Angst P."/>
        </authorList>
    </citation>
    <scope>NUCLEOTIDE SEQUENCE</scope>
    <source>
        <strain evidence="1">PB745_01</strain>
        <tissue evidence="1">Gill</tissue>
    </source>
</reference>
<dbReference type="EMBL" id="JAWQEG010001513">
    <property type="protein sequence ID" value="KAK3878921.1"/>
    <property type="molecule type" value="Genomic_DNA"/>
</dbReference>
<dbReference type="AlphaFoldDB" id="A0AAE1FSE0"/>
<comment type="caution">
    <text evidence="1">The sequence shown here is derived from an EMBL/GenBank/DDBJ whole genome shotgun (WGS) entry which is preliminary data.</text>
</comment>
<keyword evidence="2" id="KW-1185">Reference proteome</keyword>
<accession>A0AAE1FSE0</accession>
<dbReference type="Proteomes" id="UP001286313">
    <property type="component" value="Unassembled WGS sequence"/>
</dbReference>
<proteinExistence type="predicted"/>